<evidence type="ECO:0000313" key="9">
    <source>
        <dbReference type="EMBL" id="WFT75989.1"/>
    </source>
</evidence>
<keyword evidence="5 7" id="KW-0472">Membrane</keyword>
<evidence type="ECO:0000256" key="3">
    <source>
        <dbReference type="ARBA" id="ARBA00022692"/>
    </source>
</evidence>
<accession>A0ABY8J0H6</accession>
<feature type="region of interest" description="Disordered" evidence="6">
    <location>
        <begin position="239"/>
        <end position="261"/>
    </location>
</feature>
<dbReference type="Proteomes" id="UP001221597">
    <property type="component" value="Chromosome"/>
</dbReference>
<feature type="compositionally biased region" description="Polar residues" evidence="6">
    <location>
        <begin position="297"/>
        <end position="306"/>
    </location>
</feature>
<feature type="transmembrane region" description="Helical" evidence="7">
    <location>
        <begin position="61"/>
        <end position="79"/>
    </location>
</feature>
<name>A0ABY8J0H6_9BACI</name>
<dbReference type="Pfam" id="PF12791">
    <property type="entry name" value="RsgI_N"/>
    <property type="match status" value="1"/>
</dbReference>
<evidence type="ECO:0000256" key="4">
    <source>
        <dbReference type="ARBA" id="ARBA00022989"/>
    </source>
</evidence>
<evidence type="ECO:0000256" key="5">
    <source>
        <dbReference type="ARBA" id="ARBA00023136"/>
    </source>
</evidence>
<keyword evidence="3 7" id="KW-0812">Transmembrane</keyword>
<dbReference type="InterPro" id="IPR024449">
    <property type="entry name" value="Anti-sigma_RsgI_N"/>
</dbReference>
<proteinExistence type="predicted"/>
<feature type="compositionally biased region" description="Basic and acidic residues" evidence="6">
    <location>
        <begin position="333"/>
        <end position="350"/>
    </location>
</feature>
<keyword evidence="4 7" id="KW-1133">Transmembrane helix</keyword>
<comment type="subcellular location">
    <subcellularLocation>
        <location evidence="1">Cell membrane</location>
        <topology evidence="1">Single-pass membrane protein</topology>
    </subcellularLocation>
</comment>
<evidence type="ECO:0000256" key="7">
    <source>
        <dbReference type="SAM" id="Phobius"/>
    </source>
</evidence>
<dbReference type="EMBL" id="CP121671">
    <property type="protein sequence ID" value="WFT75989.1"/>
    <property type="molecule type" value="Genomic_DNA"/>
</dbReference>
<gene>
    <name evidence="9" type="ORF">P9989_06405</name>
</gene>
<evidence type="ECO:0000313" key="10">
    <source>
        <dbReference type="Proteomes" id="UP001221597"/>
    </source>
</evidence>
<protein>
    <submittedName>
        <fullName evidence="9">Anti-sigma factor domain-containing protein</fullName>
    </submittedName>
</protein>
<feature type="domain" description="RsgI N-terminal anti-sigma" evidence="8">
    <location>
        <begin position="2"/>
        <end position="49"/>
    </location>
</feature>
<evidence type="ECO:0000256" key="2">
    <source>
        <dbReference type="ARBA" id="ARBA00022475"/>
    </source>
</evidence>
<evidence type="ECO:0000256" key="1">
    <source>
        <dbReference type="ARBA" id="ARBA00004162"/>
    </source>
</evidence>
<sequence>MRKGIVMEQSRAYTIVMTNDGTFHKAKLLKRAEVGMEVYFRPTVAKHRGFTQLFMLRKVKFAAVTLALLIAFFPAYLWYGSNKAYAYVNIDMNPSVELKLNKRMEVIDVIPLNEDAEVLLSKLENWQHDPASEVTFDMITLSQKLGYINNQNQVLIGVSYVNKHDEDFSAKIESYLAKQSFNLSIASYNVPSQMRKQAKKEKVSVNELMADSLSEAKNEASAKVTVEADDKAIIQSYYNKSESSESTGTEMSKPSQQINRDSSKEMFIIPREKFKHLPSQAKENHNPPGQAKKKNHSSPQGQANRSEQADEHANDHPASNKEKANKNHSSRAKNKEHSKTDPSKGPDHKPDKKPKHDHKNGKNKDHNGNGTGNKHNNGKVNKEKGKGKGPH</sequence>
<dbReference type="PROSITE" id="PS51849">
    <property type="entry name" value="RSGI_N"/>
    <property type="match status" value="1"/>
</dbReference>
<feature type="compositionally biased region" description="Basic and acidic residues" evidence="6">
    <location>
        <begin position="380"/>
        <end position="391"/>
    </location>
</feature>
<dbReference type="InterPro" id="IPR055431">
    <property type="entry name" value="RsgI_M"/>
</dbReference>
<keyword evidence="10" id="KW-1185">Reference proteome</keyword>
<keyword evidence="2" id="KW-1003">Cell membrane</keyword>
<evidence type="ECO:0000259" key="8">
    <source>
        <dbReference type="PROSITE" id="PS51849"/>
    </source>
</evidence>
<dbReference type="RefSeq" id="WP_283077949.1">
    <property type="nucleotide sequence ID" value="NZ_CP121671.1"/>
</dbReference>
<reference evidence="9 10" key="1">
    <citation type="submission" date="2023-04" db="EMBL/GenBank/DDBJ databases">
        <title>Genome sequence of Halobacillus naozhouensis KACC 21980.</title>
        <authorList>
            <person name="Kim S."/>
            <person name="Heo J."/>
            <person name="Kwon S.-W."/>
        </authorList>
    </citation>
    <scope>NUCLEOTIDE SEQUENCE [LARGE SCALE GENOMIC DNA]</scope>
    <source>
        <strain evidence="9 10">KCTC 13234</strain>
    </source>
</reference>
<organism evidence="9 10">
    <name type="scientific">Halobacillus naozhouensis</name>
    <dbReference type="NCBI Taxonomy" id="554880"/>
    <lineage>
        <taxon>Bacteria</taxon>
        <taxon>Bacillati</taxon>
        <taxon>Bacillota</taxon>
        <taxon>Bacilli</taxon>
        <taxon>Bacillales</taxon>
        <taxon>Bacillaceae</taxon>
        <taxon>Halobacillus</taxon>
    </lineage>
</organism>
<feature type="compositionally biased region" description="Basic and acidic residues" evidence="6">
    <location>
        <begin position="307"/>
        <end position="325"/>
    </location>
</feature>
<dbReference type="Pfam" id="PF23750">
    <property type="entry name" value="RsgI_M"/>
    <property type="match status" value="1"/>
</dbReference>
<feature type="region of interest" description="Disordered" evidence="6">
    <location>
        <begin position="278"/>
        <end position="391"/>
    </location>
</feature>
<evidence type="ECO:0000256" key="6">
    <source>
        <dbReference type="SAM" id="MobiDB-lite"/>
    </source>
</evidence>